<feature type="region of interest" description="Disordered" evidence="3">
    <location>
        <begin position="1"/>
        <end position="27"/>
    </location>
</feature>
<organism evidence="5 6">
    <name type="scientific">Cymbomonas tetramitiformis</name>
    <dbReference type="NCBI Taxonomy" id="36881"/>
    <lineage>
        <taxon>Eukaryota</taxon>
        <taxon>Viridiplantae</taxon>
        <taxon>Chlorophyta</taxon>
        <taxon>Pyramimonadophyceae</taxon>
        <taxon>Pyramimonadales</taxon>
        <taxon>Pyramimonadaceae</taxon>
        <taxon>Cymbomonas</taxon>
    </lineage>
</organism>
<comment type="caution">
    <text evidence="5">The sequence shown here is derived from an EMBL/GenBank/DDBJ whole genome shotgun (WGS) entry which is preliminary data.</text>
</comment>
<dbReference type="GO" id="GO:0003723">
    <property type="term" value="F:RNA binding"/>
    <property type="evidence" value="ECO:0007669"/>
    <property type="project" value="UniProtKB-UniRule"/>
</dbReference>
<dbReference type="Proteomes" id="UP001190700">
    <property type="component" value="Unassembled WGS sequence"/>
</dbReference>
<dbReference type="PANTHER" id="PTHR10501">
    <property type="entry name" value="U1 SMALL NUCLEAR RIBONUCLEOPROTEIN A/U2 SMALL NUCLEAR RIBONUCLEOPROTEIN B"/>
    <property type="match status" value="1"/>
</dbReference>
<reference evidence="5 6" key="1">
    <citation type="journal article" date="2015" name="Genome Biol. Evol.">
        <title>Comparative Genomics of a Bacterivorous Green Alga Reveals Evolutionary Causalities and Consequences of Phago-Mixotrophic Mode of Nutrition.</title>
        <authorList>
            <person name="Burns J.A."/>
            <person name="Paasch A."/>
            <person name="Narechania A."/>
            <person name="Kim E."/>
        </authorList>
    </citation>
    <scope>NUCLEOTIDE SEQUENCE [LARGE SCALE GENOMIC DNA]</scope>
    <source>
        <strain evidence="5 6">PLY_AMNH</strain>
    </source>
</reference>
<dbReference type="EMBL" id="LGRX02011714">
    <property type="protein sequence ID" value="KAK3268614.1"/>
    <property type="molecule type" value="Genomic_DNA"/>
</dbReference>
<name>A0AAE0FZB6_9CHLO</name>
<dbReference type="SMART" id="SM00360">
    <property type="entry name" value="RRM"/>
    <property type="match status" value="2"/>
</dbReference>
<proteinExistence type="predicted"/>
<dbReference type="PROSITE" id="PS50102">
    <property type="entry name" value="RRM"/>
    <property type="match status" value="1"/>
</dbReference>
<evidence type="ECO:0000256" key="3">
    <source>
        <dbReference type="SAM" id="MobiDB-lite"/>
    </source>
</evidence>
<accession>A0AAE0FZB6</accession>
<protein>
    <recommendedName>
        <fullName evidence="4">RRM domain-containing protein</fullName>
    </recommendedName>
</protein>
<dbReference type="Gene3D" id="3.30.70.330">
    <property type="match status" value="2"/>
</dbReference>
<evidence type="ECO:0000259" key="4">
    <source>
        <dbReference type="PROSITE" id="PS50102"/>
    </source>
</evidence>
<dbReference type="InterPro" id="IPR000504">
    <property type="entry name" value="RRM_dom"/>
</dbReference>
<evidence type="ECO:0000256" key="1">
    <source>
        <dbReference type="ARBA" id="ARBA00022884"/>
    </source>
</evidence>
<evidence type="ECO:0000313" key="6">
    <source>
        <dbReference type="Proteomes" id="UP001190700"/>
    </source>
</evidence>
<evidence type="ECO:0000256" key="2">
    <source>
        <dbReference type="PROSITE-ProRule" id="PRU00176"/>
    </source>
</evidence>
<keyword evidence="6" id="KW-1185">Reference proteome</keyword>
<evidence type="ECO:0000313" key="5">
    <source>
        <dbReference type="EMBL" id="KAK3268614.1"/>
    </source>
</evidence>
<feature type="domain" description="RRM" evidence="4">
    <location>
        <begin position="28"/>
        <end position="102"/>
    </location>
</feature>
<keyword evidence="1 2" id="KW-0694">RNA-binding</keyword>
<dbReference type="InterPro" id="IPR035979">
    <property type="entry name" value="RBD_domain_sf"/>
</dbReference>
<gene>
    <name evidence="5" type="ORF">CYMTET_22892</name>
</gene>
<dbReference type="Pfam" id="PF00076">
    <property type="entry name" value="RRM_1"/>
    <property type="match status" value="1"/>
</dbReference>
<dbReference type="SUPFAM" id="SSF54928">
    <property type="entry name" value="RNA-binding domain, RBD"/>
    <property type="match status" value="1"/>
</dbReference>
<feature type="compositionally biased region" description="Basic and acidic residues" evidence="3">
    <location>
        <begin position="1"/>
        <end position="15"/>
    </location>
</feature>
<sequence>MADKVETNTGDERGGKRARQPLAESDRRTLFVSGIPPDASHRELKNMFAFASGFVQIQQQNDKPQNLFALFENQEYALKAIETLKDYQFSEGLELRPSLAKGNLKESKQGGEFPRPMRQMPQEYAPVPQPMMSWDYSSYVPPVAQYPSAVQMPAPDVYANPFSATVQPQPLFMQPMRSAPAPAPRVASRANGANAPCDTLFLRDISVTEAQVQSVAASLGCVNSKFMKSSAGLAAFVQFDTPQKAKDAILQLQGPVCGKAEFSKNPLGKRSRE</sequence>
<dbReference type="AlphaFoldDB" id="A0AAE0FZB6"/>
<dbReference type="CDD" id="cd00590">
    <property type="entry name" value="RRM_SF"/>
    <property type="match status" value="1"/>
</dbReference>
<dbReference type="InterPro" id="IPR012677">
    <property type="entry name" value="Nucleotide-bd_a/b_plait_sf"/>
</dbReference>